<dbReference type="PROSITE" id="PS50404">
    <property type="entry name" value="GST_NTER"/>
    <property type="match status" value="1"/>
</dbReference>
<dbReference type="Gene3D" id="1.20.1050.10">
    <property type="match status" value="1"/>
</dbReference>
<dbReference type="AlphaFoldDB" id="A0AAV7J3T3"/>
<accession>A0AAV7J3T3</accession>
<dbReference type="SUPFAM" id="SSF47616">
    <property type="entry name" value="GST C-terminal domain-like"/>
    <property type="match status" value="1"/>
</dbReference>
<dbReference type="GO" id="GO:0004364">
    <property type="term" value="F:glutathione transferase activity"/>
    <property type="evidence" value="ECO:0007669"/>
    <property type="project" value="TreeGrafter"/>
</dbReference>
<dbReference type="FunFam" id="3.40.30.10:FF:000034">
    <property type="entry name" value="glutathione S-transferase 1"/>
    <property type="match status" value="1"/>
</dbReference>
<dbReference type="SFLD" id="SFLDS00019">
    <property type="entry name" value="Glutathione_Transferase_(cytos"/>
    <property type="match status" value="1"/>
</dbReference>
<dbReference type="Pfam" id="PF00043">
    <property type="entry name" value="GST_C"/>
    <property type="match status" value="1"/>
</dbReference>
<comment type="similarity">
    <text evidence="2">Belongs to the GST superfamily.</text>
</comment>
<gene>
    <name evidence="5" type="ORF">KQX54_002708</name>
</gene>
<dbReference type="InterPro" id="IPR036249">
    <property type="entry name" value="Thioredoxin-like_sf"/>
</dbReference>
<dbReference type="SFLD" id="SFLDG01153">
    <property type="entry name" value="Main.4:_Theta-like"/>
    <property type="match status" value="1"/>
</dbReference>
<keyword evidence="6" id="KW-1185">Reference proteome</keyword>
<dbReference type="GO" id="GO:0006749">
    <property type="term" value="P:glutathione metabolic process"/>
    <property type="evidence" value="ECO:0007669"/>
    <property type="project" value="TreeGrafter"/>
</dbReference>
<dbReference type="PROSITE" id="PS50405">
    <property type="entry name" value="GST_CTER"/>
    <property type="match status" value="1"/>
</dbReference>
<dbReference type="EMBL" id="JAHXZJ010000002">
    <property type="protein sequence ID" value="KAH0563587.1"/>
    <property type="molecule type" value="Genomic_DNA"/>
</dbReference>
<evidence type="ECO:0000256" key="1">
    <source>
        <dbReference type="ARBA" id="ARBA00011738"/>
    </source>
</evidence>
<dbReference type="CDD" id="cd03177">
    <property type="entry name" value="GST_C_Delta_Epsilon"/>
    <property type="match status" value="1"/>
</dbReference>
<dbReference type="InterPro" id="IPR010987">
    <property type="entry name" value="Glutathione-S-Trfase_C-like"/>
</dbReference>
<dbReference type="Proteomes" id="UP000826195">
    <property type="component" value="Unassembled WGS sequence"/>
</dbReference>
<name>A0AAV7J3T3_COTGL</name>
<dbReference type="FunFam" id="1.20.1050.10:FF:000007">
    <property type="entry name" value="Glutathione S-transferase 1-1"/>
    <property type="match status" value="1"/>
</dbReference>
<comment type="caution">
    <text evidence="5">The sequence shown here is derived from an EMBL/GenBank/DDBJ whole genome shotgun (WGS) entry which is preliminary data.</text>
</comment>
<evidence type="ECO:0000259" key="4">
    <source>
        <dbReference type="PROSITE" id="PS50405"/>
    </source>
</evidence>
<dbReference type="Gene3D" id="3.40.30.10">
    <property type="entry name" value="Glutaredoxin"/>
    <property type="match status" value="1"/>
</dbReference>
<feature type="domain" description="GST C-terminal" evidence="4">
    <location>
        <begin position="153"/>
        <end position="282"/>
    </location>
</feature>
<comment type="subunit">
    <text evidence="1">Homodimer.</text>
</comment>
<evidence type="ECO:0000259" key="3">
    <source>
        <dbReference type="PROSITE" id="PS50404"/>
    </source>
</evidence>
<dbReference type="InterPro" id="IPR036282">
    <property type="entry name" value="Glutathione-S-Trfase_C_sf"/>
</dbReference>
<feature type="domain" description="GST N-terminal" evidence="3">
    <location>
        <begin position="66"/>
        <end position="147"/>
    </location>
</feature>
<evidence type="ECO:0000256" key="2">
    <source>
        <dbReference type="RuleBase" id="RU003494"/>
    </source>
</evidence>
<sequence length="282" mass="32548">MPMYYSNSRRVREPIFPSKITLKLNIQEKHIFNFLNLSAQANYFCDLELENLKTLDVEENNKPRIMTIDLYYLSLSPPSRAVILLTKALGIHLNLKVIDVSKGEQYKSKFIKVNPQHTVPTIDDNGFILTESRAIMGYLVDKYAKNDSLYPKDPKQRGIVDERLYFDLTRLYYNIFNAYIFVAFGMSNSVDDDKVKQIARGFEILNTYLENSEFVAGENLTIADFSIVISVGLAEIFGFDITAYDNVVDWYNRCKEALEKYGYEKVNAPAELLGEWFRANSQ</sequence>
<dbReference type="PANTHER" id="PTHR43969:SF9">
    <property type="entry name" value="GLUTATHIONE S TRANSFERASE D10, ISOFORM A-RELATED"/>
    <property type="match status" value="1"/>
</dbReference>
<evidence type="ECO:0000313" key="6">
    <source>
        <dbReference type="Proteomes" id="UP000826195"/>
    </source>
</evidence>
<dbReference type="InterPro" id="IPR004045">
    <property type="entry name" value="Glutathione_S-Trfase_N"/>
</dbReference>
<proteinExistence type="inferred from homology"/>
<dbReference type="SUPFAM" id="SSF52833">
    <property type="entry name" value="Thioredoxin-like"/>
    <property type="match status" value="1"/>
</dbReference>
<dbReference type="SFLD" id="SFLDG00358">
    <property type="entry name" value="Main_(cytGST)"/>
    <property type="match status" value="1"/>
</dbReference>
<organism evidence="5 6">
    <name type="scientific">Cotesia glomerata</name>
    <name type="common">Lepidopteran parasitic wasp</name>
    <name type="synonym">Apanteles glomeratus</name>
    <dbReference type="NCBI Taxonomy" id="32391"/>
    <lineage>
        <taxon>Eukaryota</taxon>
        <taxon>Metazoa</taxon>
        <taxon>Ecdysozoa</taxon>
        <taxon>Arthropoda</taxon>
        <taxon>Hexapoda</taxon>
        <taxon>Insecta</taxon>
        <taxon>Pterygota</taxon>
        <taxon>Neoptera</taxon>
        <taxon>Endopterygota</taxon>
        <taxon>Hymenoptera</taxon>
        <taxon>Apocrita</taxon>
        <taxon>Ichneumonoidea</taxon>
        <taxon>Braconidae</taxon>
        <taxon>Microgastrinae</taxon>
        <taxon>Cotesia</taxon>
    </lineage>
</organism>
<dbReference type="Pfam" id="PF02798">
    <property type="entry name" value="GST_N"/>
    <property type="match status" value="1"/>
</dbReference>
<dbReference type="InterPro" id="IPR040079">
    <property type="entry name" value="Glutathione_S-Trfase"/>
</dbReference>
<dbReference type="InterPro" id="IPR004046">
    <property type="entry name" value="GST_C"/>
</dbReference>
<protein>
    <submittedName>
        <fullName evidence="5">Uncharacterized protein</fullName>
    </submittedName>
</protein>
<dbReference type="CDD" id="cd03045">
    <property type="entry name" value="GST_N_Delta_Epsilon"/>
    <property type="match status" value="1"/>
</dbReference>
<dbReference type="PANTHER" id="PTHR43969">
    <property type="entry name" value="GLUTATHIONE S TRANSFERASE D10, ISOFORM A-RELATED"/>
    <property type="match status" value="1"/>
</dbReference>
<reference evidence="5 6" key="1">
    <citation type="journal article" date="2021" name="J. Hered.">
        <title>A chromosome-level genome assembly of the parasitoid wasp, Cotesia glomerata (Hymenoptera: Braconidae).</title>
        <authorList>
            <person name="Pinto B.J."/>
            <person name="Weis J.J."/>
            <person name="Gamble T."/>
            <person name="Ode P.J."/>
            <person name="Paul R."/>
            <person name="Zaspel J.M."/>
        </authorList>
    </citation>
    <scope>NUCLEOTIDE SEQUENCE [LARGE SCALE GENOMIC DNA]</scope>
    <source>
        <strain evidence="5">CgM1</strain>
    </source>
</reference>
<evidence type="ECO:0000313" key="5">
    <source>
        <dbReference type="EMBL" id="KAH0563587.1"/>
    </source>
</evidence>